<keyword evidence="5 6" id="KW-0472">Membrane</keyword>
<evidence type="ECO:0000256" key="5">
    <source>
        <dbReference type="ARBA" id="ARBA00023136"/>
    </source>
</evidence>
<feature type="transmembrane region" description="Helical" evidence="6">
    <location>
        <begin position="240"/>
        <end position="261"/>
    </location>
</feature>
<evidence type="ECO:0000256" key="6">
    <source>
        <dbReference type="SAM" id="Phobius"/>
    </source>
</evidence>
<dbReference type="Pfam" id="PF00335">
    <property type="entry name" value="Tetraspanin"/>
    <property type="match status" value="1"/>
</dbReference>
<evidence type="ECO:0000256" key="4">
    <source>
        <dbReference type="ARBA" id="ARBA00022989"/>
    </source>
</evidence>
<comment type="subcellular location">
    <subcellularLocation>
        <location evidence="1">Membrane</location>
        <topology evidence="1">Multi-pass membrane protein</topology>
    </subcellularLocation>
</comment>
<dbReference type="Proteomes" id="UP001165190">
    <property type="component" value="Unassembled WGS sequence"/>
</dbReference>
<keyword evidence="3 6" id="KW-0812">Transmembrane</keyword>
<keyword evidence="4 6" id="KW-1133">Transmembrane helix</keyword>
<dbReference type="EMBL" id="BSYR01000006">
    <property type="protein sequence ID" value="GMI69695.1"/>
    <property type="molecule type" value="Genomic_DNA"/>
</dbReference>
<name>A0A9W7LNI4_HIBTR</name>
<dbReference type="AlphaFoldDB" id="A0A9W7LNI4"/>
<comment type="similarity">
    <text evidence="2">Belongs to the tetraspanin (TM4SF) family.</text>
</comment>
<accession>A0A9W7LNI4</accession>
<feature type="transmembrane region" description="Helical" evidence="6">
    <location>
        <begin position="46"/>
        <end position="64"/>
    </location>
</feature>
<evidence type="ECO:0000256" key="1">
    <source>
        <dbReference type="ARBA" id="ARBA00004141"/>
    </source>
</evidence>
<evidence type="ECO:0000313" key="7">
    <source>
        <dbReference type="EMBL" id="GMI69695.1"/>
    </source>
</evidence>
<dbReference type="GO" id="GO:0009734">
    <property type="term" value="P:auxin-activated signaling pathway"/>
    <property type="evidence" value="ECO:0007669"/>
    <property type="project" value="InterPro"/>
</dbReference>
<protein>
    <submittedName>
        <fullName evidence="7">Tetraspanin8</fullName>
    </submittedName>
</protein>
<feature type="transmembrane region" description="Helical" evidence="6">
    <location>
        <begin position="76"/>
        <end position="100"/>
    </location>
</feature>
<organism evidence="7 8">
    <name type="scientific">Hibiscus trionum</name>
    <name type="common">Flower of an hour</name>
    <dbReference type="NCBI Taxonomy" id="183268"/>
    <lineage>
        <taxon>Eukaryota</taxon>
        <taxon>Viridiplantae</taxon>
        <taxon>Streptophyta</taxon>
        <taxon>Embryophyta</taxon>
        <taxon>Tracheophyta</taxon>
        <taxon>Spermatophyta</taxon>
        <taxon>Magnoliopsida</taxon>
        <taxon>eudicotyledons</taxon>
        <taxon>Gunneridae</taxon>
        <taxon>Pentapetalae</taxon>
        <taxon>rosids</taxon>
        <taxon>malvids</taxon>
        <taxon>Malvales</taxon>
        <taxon>Malvaceae</taxon>
        <taxon>Malvoideae</taxon>
        <taxon>Hibiscus</taxon>
    </lineage>
</organism>
<feature type="transmembrane region" description="Helical" evidence="6">
    <location>
        <begin position="12"/>
        <end position="31"/>
    </location>
</feature>
<dbReference type="InterPro" id="IPR018499">
    <property type="entry name" value="Tetraspanin/Peripherin"/>
</dbReference>
<sequence>MSFHWSNNVLGVINILMFLFSIPIIVVGVLITKSGITACGLSSDKSLVGIGVSIMIFSLVGFFASCCRGRWVRWVLCSYLVVVIILILTGFGFTVFTFAVSNKGSGQTIPGKEYKEYKLEKYSSFIQLLINEPRSWKSIRTCIVDSKICNAYETRYRHDTVQMLYQERLNSLQSGCCKPPDECGFTYRGPTNWTEENGVYYNHNPDCKAWENIPQVLCFNCQSCKAGAADNIKRSLKKEATVNVVFLLLLIIVYCIGVCACRNRAKDNAYSA</sequence>
<dbReference type="GO" id="GO:0016020">
    <property type="term" value="C:membrane"/>
    <property type="evidence" value="ECO:0007669"/>
    <property type="project" value="UniProtKB-SubCell"/>
</dbReference>
<dbReference type="InterPro" id="IPR044991">
    <property type="entry name" value="TET_plant"/>
</dbReference>
<comment type="caution">
    <text evidence="7">The sequence shown here is derived from an EMBL/GenBank/DDBJ whole genome shotgun (WGS) entry which is preliminary data.</text>
</comment>
<evidence type="ECO:0000256" key="3">
    <source>
        <dbReference type="ARBA" id="ARBA00022692"/>
    </source>
</evidence>
<dbReference type="PANTHER" id="PTHR32191">
    <property type="entry name" value="TETRASPANIN-8-RELATED"/>
    <property type="match status" value="1"/>
</dbReference>
<evidence type="ECO:0000256" key="2">
    <source>
        <dbReference type="ARBA" id="ARBA00006840"/>
    </source>
</evidence>
<proteinExistence type="inferred from homology"/>
<keyword evidence="8" id="KW-1185">Reference proteome</keyword>
<dbReference type="OrthoDB" id="1738864at2759"/>
<evidence type="ECO:0000313" key="8">
    <source>
        <dbReference type="Proteomes" id="UP001165190"/>
    </source>
</evidence>
<gene>
    <name evidence="7" type="ORF">HRI_000638800</name>
</gene>
<reference evidence="7" key="1">
    <citation type="submission" date="2023-05" db="EMBL/GenBank/DDBJ databases">
        <title>Genome and transcriptome analyses reveal genes involved in the formation of fine ridges on petal epidermal cells in Hibiscus trionum.</title>
        <authorList>
            <person name="Koshimizu S."/>
            <person name="Masuda S."/>
            <person name="Ishii T."/>
            <person name="Shirasu K."/>
            <person name="Hoshino A."/>
            <person name="Arita M."/>
        </authorList>
    </citation>
    <scope>NUCLEOTIDE SEQUENCE</scope>
    <source>
        <strain evidence="7">Hamamatsu line</strain>
    </source>
</reference>